<evidence type="ECO:0000256" key="1">
    <source>
        <dbReference type="ARBA" id="ARBA00022741"/>
    </source>
</evidence>
<comment type="caution">
    <text evidence="4">The sequence shown here is derived from an EMBL/GenBank/DDBJ whole genome shotgun (WGS) entry which is preliminary data.</text>
</comment>
<evidence type="ECO:0000256" key="2">
    <source>
        <dbReference type="ARBA" id="ARBA00022840"/>
    </source>
</evidence>
<evidence type="ECO:0000313" key="4">
    <source>
        <dbReference type="EMBL" id="KAF7778698.1"/>
    </source>
</evidence>
<dbReference type="SMART" id="SM00220">
    <property type="entry name" value="S_TKc"/>
    <property type="match status" value="1"/>
</dbReference>
<accession>A0A8H7F6I4</accession>
<evidence type="ECO:0000259" key="3">
    <source>
        <dbReference type="PROSITE" id="PS50011"/>
    </source>
</evidence>
<dbReference type="EMBL" id="JABXXO010000004">
    <property type="protein sequence ID" value="KAF7778698.1"/>
    <property type="molecule type" value="Genomic_DNA"/>
</dbReference>
<keyword evidence="2" id="KW-0067">ATP-binding</keyword>
<dbReference type="Pfam" id="PF00069">
    <property type="entry name" value="Pkinase"/>
    <property type="match status" value="1"/>
</dbReference>
<dbReference type="AlphaFoldDB" id="A0A8H7F6I4"/>
<protein>
    <recommendedName>
        <fullName evidence="3">Protein kinase domain-containing protein</fullName>
    </recommendedName>
</protein>
<evidence type="ECO:0000313" key="5">
    <source>
        <dbReference type="Proteomes" id="UP000629468"/>
    </source>
</evidence>
<dbReference type="SUPFAM" id="SSF56112">
    <property type="entry name" value="Protein kinase-like (PK-like)"/>
    <property type="match status" value="1"/>
</dbReference>
<keyword evidence="1" id="KW-0547">Nucleotide-binding</keyword>
<dbReference type="CDD" id="cd00180">
    <property type="entry name" value="PKc"/>
    <property type="match status" value="1"/>
</dbReference>
<dbReference type="PANTHER" id="PTHR24346:SF30">
    <property type="entry name" value="MATERNAL EMBRYONIC LEUCINE ZIPPER KINASE"/>
    <property type="match status" value="1"/>
</dbReference>
<name>A0A8H7F6I4_AGABI</name>
<dbReference type="GO" id="GO:0005737">
    <property type="term" value="C:cytoplasm"/>
    <property type="evidence" value="ECO:0007669"/>
    <property type="project" value="TreeGrafter"/>
</dbReference>
<organism evidence="4 5">
    <name type="scientific">Agaricus bisporus var. burnettii</name>
    <dbReference type="NCBI Taxonomy" id="192524"/>
    <lineage>
        <taxon>Eukaryota</taxon>
        <taxon>Fungi</taxon>
        <taxon>Dikarya</taxon>
        <taxon>Basidiomycota</taxon>
        <taxon>Agaricomycotina</taxon>
        <taxon>Agaricomycetes</taxon>
        <taxon>Agaricomycetidae</taxon>
        <taxon>Agaricales</taxon>
        <taxon>Agaricineae</taxon>
        <taxon>Agaricaceae</taxon>
        <taxon>Agaricus</taxon>
    </lineage>
</organism>
<dbReference type="GO" id="GO:0035556">
    <property type="term" value="P:intracellular signal transduction"/>
    <property type="evidence" value="ECO:0007669"/>
    <property type="project" value="TreeGrafter"/>
</dbReference>
<dbReference type="Gene3D" id="1.10.510.10">
    <property type="entry name" value="Transferase(Phosphotransferase) domain 1"/>
    <property type="match status" value="1"/>
</dbReference>
<dbReference type="InterPro" id="IPR000719">
    <property type="entry name" value="Prot_kinase_dom"/>
</dbReference>
<dbReference type="Proteomes" id="UP000629468">
    <property type="component" value="Unassembled WGS sequence"/>
</dbReference>
<dbReference type="GO" id="GO:0005524">
    <property type="term" value="F:ATP binding"/>
    <property type="evidence" value="ECO:0007669"/>
    <property type="project" value="UniProtKB-KW"/>
</dbReference>
<dbReference type="GO" id="GO:0004674">
    <property type="term" value="F:protein serine/threonine kinase activity"/>
    <property type="evidence" value="ECO:0007669"/>
    <property type="project" value="TreeGrafter"/>
</dbReference>
<reference evidence="4 5" key="1">
    <citation type="journal article" name="Sci. Rep.">
        <title>Telomere-to-telomere assembled and centromere annotated genomes of the two main subspecies of the button mushroom Agaricus bisporus reveal especially polymorphic chromosome ends.</title>
        <authorList>
            <person name="Sonnenberg A.S.M."/>
            <person name="Sedaghat-Telgerd N."/>
            <person name="Lavrijssen B."/>
            <person name="Ohm R.A."/>
            <person name="Hendrickx P.M."/>
            <person name="Scholtmeijer K."/>
            <person name="Baars J.J.P."/>
            <person name="van Peer A."/>
        </authorList>
    </citation>
    <scope>NUCLEOTIDE SEQUENCE [LARGE SCALE GENOMIC DNA]</scope>
    <source>
        <strain evidence="4 5">H119_p4</strain>
    </source>
</reference>
<dbReference type="PROSITE" id="PS50011">
    <property type="entry name" value="PROTEIN_KINASE_DOM"/>
    <property type="match status" value="1"/>
</dbReference>
<proteinExistence type="predicted"/>
<feature type="domain" description="Protein kinase" evidence="3">
    <location>
        <begin position="78"/>
        <end position="307"/>
    </location>
</feature>
<gene>
    <name evidence="4" type="ORF">Agabi119p4_3043</name>
</gene>
<dbReference type="PANTHER" id="PTHR24346">
    <property type="entry name" value="MAP/MICROTUBULE AFFINITY-REGULATING KINASE"/>
    <property type="match status" value="1"/>
</dbReference>
<dbReference type="InterPro" id="IPR011009">
    <property type="entry name" value="Kinase-like_dom_sf"/>
</dbReference>
<sequence>MQHKWDSDCDSDCSSSCSEFSFDEEETNQRISPYWPKYRSLIYSRGFRLDTIRDVKRFYQNCGQSPRATLSGIDIERGEEALCPDEGLPANLFRGTRVRDGIKIVVKAVQLLSHEYDIIRSLSREPLRGDPRNHTIPVVDLIDHPPDSIGFIVMEEWSSQLITDGGPSCLTLFFAAVRQCIEHAVFMHSLKIAHLDISLRNLLSSDNGRCAYIDFELARRFENDPNPRIVCRRGTEVPPECEQGRLSDPYKIDVWALGVLILRTCKLTGYYVPELVHVVSPMLNERPEARPSSLAVLKAFDKMVPLISEERLETKLRGHGLH</sequence>